<reference evidence="6" key="1">
    <citation type="journal article" date="2021" name="New Phytol.">
        <title>Evolutionary innovations through gain and loss of genes in the ectomycorrhizal Boletales.</title>
        <authorList>
            <person name="Wu G."/>
            <person name="Miyauchi S."/>
            <person name="Morin E."/>
            <person name="Kuo A."/>
            <person name="Drula E."/>
            <person name="Varga T."/>
            <person name="Kohler A."/>
            <person name="Feng B."/>
            <person name="Cao Y."/>
            <person name="Lipzen A."/>
            <person name="Daum C."/>
            <person name="Hundley H."/>
            <person name="Pangilinan J."/>
            <person name="Johnson J."/>
            <person name="Barry K."/>
            <person name="LaButti K."/>
            <person name="Ng V."/>
            <person name="Ahrendt S."/>
            <person name="Min B."/>
            <person name="Choi I.G."/>
            <person name="Park H."/>
            <person name="Plett J.M."/>
            <person name="Magnuson J."/>
            <person name="Spatafora J.W."/>
            <person name="Nagy L.G."/>
            <person name="Henrissat B."/>
            <person name="Grigoriev I.V."/>
            <person name="Yang Z.L."/>
            <person name="Xu J."/>
            <person name="Martin F.M."/>
        </authorList>
    </citation>
    <scope>NUCLEOTIDE SEQUENCE</scope>
    <source>
        <strain evidence="6">KKN 215</strain>
    </source>
</reference>
<feature type="region of interest" description="Disordered" evidence="4">
    <location>
        <begin position="1"/>
        <end position="20"/>
    </location>
</feature>
<feature type="region of interest" description="Disordered" evidence="4">
    <location>
        <begin position="195"/>
        <end position="272"/>
    </location>
</feature>
<keyword evidence="3" id="KW-0539">Nucleus</keyword>
<dbReference type="InterPro" id="IPR009071">
    <property type="entry name" value="HMG_box_dom"/>
</dbReference>
<dbReference type="SUPFAM" id="SSF47095">
    <property type="entry name" value="HMG-box"/>
    <property type="match status" value="1"/>
</dbReference>
<dbReference type="InterPro" id="IPR050140">
    <property type="entry name" value="SRY-related_HMG-box_TF-like"/>
</dbReference>
<feature type="compositionally biased region" description="Basic and acidic residues" evidence="4">
    <location>
        <begin position="104"/>
        <end position="116"/>
    </location>
</feature>
<evidence type="ECO:0000256" key="4">
    <source>
        <dbReference type="SAM" id="MobiDB-lite"/>
    </source>
</evidence>
<dbReference type="GO" id="GO:0030154">
    <property type="term" value="P:cell differentiation"/>
    <property type="evidence" value="ECO:0007669"/>
    <property type="project" value="TreeGrafter"/>
</dbReference>
<dbReference type="PANTHER" id="PTHR10270:SF161">
    <property type="entry name" value="SEX-DETERMINING REGION Y PROTEIN"/>
    <property type="match status" value="1"/>
</dbReference>
<evidence type="ECO:0000256" key="3">
    <source>
        <dbReference type="PROSITE-ProRule" id="PRU00267"/>
    </source>
</evidence>
<dbReference type="SMART" id="SM00398">
    <property type="entry name" value="HMG"/>
    <property type="match status" value="1"/>
</dbReference>
<proteinExistence type="predicted"/>
<name>A0A8K0UGY6_9AGAR</name>
<gene>
    <name evidence="6" type="ORF">BXZ70DRAFT_586254</name>
</gene>
<dbReference type="PROSITE" id="PS50118">
    <property type="entry name" value="HMG_BOX_2"/>
    <property type="match status" value="1"/>
</dbReference>
<comment type="caution">
    <text evidence="6">The sequence shown here is derived from an EMBL/GenBank/DDBJ whole genome shotgun (WGS) entry which is preliminary data.</text>
</comment>
<keyword evidence="1 3" id="KW-0238">DNA-binding</keyword>
<accession>A0A8K0UGY6</accession>
<keyword evidence="2" id="KW-0804">Transcription</keyword>
<dbReference type="OrthoDB" id="6247875at2759"/>
<dbReference type="Gene3D" id="1.10.30.10">
    <property type="entry name" value="High mobility group box domain"/>
    <property type="match status" value="1"/>
</dbReference>
<feature type="compositionally biased region" description="Low complexity" evidence="4">
    <location>
        <begin position="70"/>
        <end position="93"/>
    </location>
</feature>
<evidence type="ECO:0000256" key="1">
    <source>
        <dbReference type="ARBA" id="ARBA00023125"/>
    </source>
</evidence>
<keyword evidence="7" id="KW-1185">Reference proteome</keyword>
<evidence type="ECO:0000313" key="7">
    <source>
        <dbReference type="Proteomes" id="UP000813824"/>
    </source>
</evidence>
<dbReference type="Pfam" id="PF00505">
    <property type="entry name" value="HMG_box"/>
    <property type="match status" value="1"/>
</dbReference>
<feature type="region of interest" description="Disordered" evidence="4">
    <location>
        <begin position="37"/>
        <end position="116"/>
    </location>
</feature>
<dbReference type="InterPro" id="IPR036910">
    <property type="entry name" value="HMG_box_dom_sf"/>
</dbReference>
<dbReference type="EMBL" id="JAEVFJ010000049">
    <property type="protein sequence ID" value="KAH8082815.1"/>
    <property type="molecule type" value="Genomic_DNA"/>
</dbReference>
<evidence type="ECO:0000256" key="2">
    <source>
        <dbReference type="ARBA" id="ARBA00023163"/>
    </source>
</evidence>
<feature type="DNA-binding region" description="HMG box" evidence="3">
    <location>
        <begin position="117"/>
        <end position="200"/>
    </location>
</feature>
<organism evidence="6 7">
    <name type="scientific">Cristinia sonorae</name>
    <dbReference type="NCBI Taxonomy" id="1940300"/>
    <lineage>
        <taxon>Eukaryota</taxon>
        <taxon>Fungi</taxon>
        <taxon>Dikarya</taxon>
        <taxon>Basidiomycota</taxon>
        <taxon>Agaricomycotina</taxon>
        <taxon>Agaricomycetes</taxon>
        <taxon>Agaricomycetidae</taxon>
        <taxon>Agaricales</taxon>
        <taxon>Pleurotineae</taxon>
        <taxon>Stephanosporaceae</taxon>
        <taxon>Cristinia</taxon>
    </lineage>
</organism>
<dbReference type="GO" id="GO:0001228">
    <property type="term" value="F:DNA-binding transcription activator activity, RNA polymerase II-specific"/>
    <property type="evidence" value="ECO:0007669"/>
    <property type="project" value="TreeGrafter"/>
</dbReference>
<evidence type="ECO:0000259" key="5">
    <source>
        <dbReference type="PROSITE" id="PS50118"/>
    </source>
</evidence>
<evidence type="ECO:0000313" key="6">
    <source>
        <dbReference type="EMBL" id="KAH8082815.1"/>
    </source>
</evidence>
<feature type="domain" description="HMG box" evidence="5">
    <location>
        <begin position="117"/>
        <end position="200"/>
    </location>
</feature>
<sequence length="518" mass="57727">MPPHRTRDHSRSLEVATDVPFYPTVDIVSPTPRAFQFPIRQDFHNDSPSCSPFEPEQKPAATPPLVRAFSPSSSIGSETSSLHSSPSAVSSQASHRRRRSVAGDNERRPKKGDDDYIKRPENAFILFRRKCCEDRQIAMDELSTTTDDSITAPVKKQRQADLSKTISQQWKTLSVEERAYWEDLAKEKKKEHEQLYPNYVYRPQRVPKGKKKGKGKRQDDETDGESGISFVLPVPSPPRSLSPTRYDHGSSHSSHSHSRRAASAPTPPPQYQTIQLPTVIMPSCPPSPSLIPRISRRTPLPHYHIPSPNDSDPSTHFEFLPDDTLLRSNFDTTLSHDSFQIYHLNEQSLGARGHGVPLHSLSIPPSHSMYTSSNMVSPTDSLASSIMSPAESIASALSRNGPYTPADVLSLSSLSIVNHSGEAHEDNGQDVMDPDLEPHMGFGGYEWGSQNHWHNTDMLLQDDFDVDAIPPIEMGGVPLDVPVDMDAFQLSEENDFNETVPGGNDDYAKLFSYEPMSW</sequence>
<dbReference type="AlphaFoldDB" id="A0A8K0UGY6"/>
<protein>
    <recommendedName>
        <fullName evidence="5">HMG box domain-containing protein</fullName>
    </recommendedName>
</protein>
<dbReference type="Proteomes" id="UP000813824">
    <property type="component" value="Unassembled WGS sequence"/>
</dbReference>
<dbReference type="GO" id="GO:0005634">
    <property type="term" value="C:nucleus"/>
    <property type="evidence" value="ECO:0007669"/>
    <property type="project" value="UniProtKB-UniRule"/>
</dbReference>
<dbReference type="GO" id="GO:0000978">
    <property type="term" value="F:RNA polymerase II cis-regulatory region sequence-specific DNA binding"/>
    <property type="evidence" value="ECO:0007669"/>
    <property type="project" value="TreeGrafter"/>
</dbReference>
<dbReference type="PANTHER" id="PTHR10270">
    <property type="entry name" value="SOX TRANSCRIPTION FACTOR"/>
    <property type="match status" value="1"/>
</dbReference>
<feature type="compositionally biased region" description="Basic residues" evidence="4">
    <location>
        <begin position="205"/>
        <end position="215"/>
    </location>
</feature>
<dbReference type="CDD" id="cd01389">
    <property type="entry name" value="HMG-box_ROX1-like"/>
    <property type="match status" value="1"/>
</dbReference>